<feature type="chain" id="PRO_5046307542" evidence="1">
    <location>
        <begin position="21"/>
        <end position="341"/>
    </location>
</feature>
<keyword evidence="1" id="KW-0732">Signal</keyword>
<evidence type="ECO:0000256" key="1">
    <source>
        <dbReference type="SAM" id="SignalP"/>
    </source>
</evidence>
<organism evidence="2 3">
    <name type="scientific">Bradyrhizobium denitrificans</name>
    <dbReference type="NCBI Taxonomy" id="2734912"/>
    <lineage>
        <taxon>Bacteria</taxon>
        <taxon>Pseudomonadati</taxon>
        <taxon>Pseudomonadota</taxon>
        <taxon>Alphaproteobacteria</taxon>
        <taxon>Hyphomicrobiales</taxon>
        <taxon>Nitrobacteraceae</taxon>
        <taxon>Bradyrhizobium</taxon>
    </lineage>
</organism>
<dbReference type="Gene3D" id="3.40.50.1820">
    <property type="entry name" value="alpha/beta hydrolase"/>
    <property type="match status" value="1"/>
</dbReference>
<dbReference type="Proteomes" id="UP001314635">
    <property type="component" value="Unassembled WGS sequence"/>
</dbReference>
<feature type="signal peptide" evidence="1">
    <location>
        <begin position="1"/>
        <end position="20"/>
    </location>
</feature>
<proteinExistence type="predicted"/>
<evidence type="ECO:0000313" key="3">
    <source>
        <dbReference type="Proteomes" id="UP001314635"/>
    </source>
</evidence>
<dbReference type="GO" id="GO:0016787">
    <property type="term" value="F:hydrolase activity"/>
    <property type="evidence" value="ECO:0007669"/>
    <property type="project" value="UniProtKB-KW"/>
</dbReference>
<gene>
    <name evidence="2" type="ORF">JQ619_01255</name>
</gene>
<accession>A0ABS5FZB7</accession>
<dbReference type="PANTHER" id="PTHR35560">
    <property type="entry name" value="BLL0132 PROTEIN"/>
    <property type="match status" value="1"/>
</dbReference>
<dbReference type="PANTHER" id="PTHR35560:SF3">
    <property type="entry name" value="PEPTIDASE S9 PROLYL OLIGOPEPTIDASE CATALYTIC DOMAIN-CONTAINING PROTEIN"/>
    <property type="match status" value="1"/>
</dbReference>
<dbReference type="SUPFAM" id="SSF53474">
    <property type="entry name" value="alpha/beta-Hydrolases"/>
    <property type="match status" value="1"/>
</dbReference>
<dbReference type="InterPro" id="IPR029058">
    <property type="entry name" value="AB_hydrolase_fold"/>
</dbReference>
<sequence length="341" mass="36251">MGLLGVLLFAAVALGRLAVAQDETAPNRRPVAIVADQRFAVGDRGVLPLYVSRPWTETLPDVTRAVVVLHGRLRNADAYFETAKKAQAAAGAAGATTLLIVPQFLAQADVEFHHLPADTLRWTLTGWQGGDAALGPQPVSSFEALDAILAQLANRALFPALTDVVIGGHSGGAQVVQRYAIGARGGAALAQQHIAVRYVVANPSSYAYFSAERPEPAIAAACPGYDSWKFGMVDRPPYLAGATPAELERAYIARNLIYLLGTRDIDPHHPALDKSCMAEAQGPTRYVRGHAYAAMMSARPGGTPHHRLWDVNGVGHNGDRMFTSACGLQALFDLPGCAESQ</sequence>
<dbReference type="EMBL" id="JAFCLK010000001">
    <property type="protein sequence ID" value="MBR1134387.1"/>
    <property type="molecule type" value="Genomic_DNA"/>
</dbReference>
<name>A0ABS5FZB7_9BRAD</name>
<comment type="caution">
    <text evidence="2">The sequence shown here is derived from an EMBL/GenBank/DDBJ whole genome shotgun (WGS) entry which is preliminary data.</text>
</comment>
<keyword evidence="2" id="KW-0378">Hydrolase</keyword>
<protein>
    <submittedName>
        <fullName evidence="2">Alpha/beta hydrolase</fullName>
    </submittedName>
</protein>
<keyword evidence="3" id="KW-1185">Reference proteome</keyword>
<evidence type="ECO:0000313" key="2">
    <source>
        <dbReference type="EMBL" id="MBR1134387.1"/>
    </source>
</evidence>
<reference evidence="3" key="1">
    <citation type="journal article" date="2021" name="ISME J.">
        <title>Evolutionary origin and ecological implication of a unique nif island in free-living Bradyrhizobium lineages.</title>
        <authorList>
            <person name="Tao J."/>
        </authorList>
    </citation>
    <scope>NUCLEOTIDE SEQUENCE [LARGE SCALE GENOMIC DNA]</scope>
    <source>
        <strain evidence="3">SZCCT0094</strain>
    </source>
</reference>